<proteinExistence type="predicted"/>
<evidence type="ECO:0000256" key="3">
    <source>
        <dbReference type="ARBA" id="ARBA00022679"/>
    </source>
</evidence>
<dbReference type="GO" id="GO:0000226">
    <property type="term" value="P:microtubule cytoskeleton organization"/>
    <property type="evidence" value="ECO:0007669"/>
    <property type="project" value="TreeGrafter"/>
</dbReference>
<evidence type="ECO:0000313" key="11">
    <source>
        <dbReference type="Proteomes" id="UP000887563"/>
    </source>
</evidence>
<organism evidence="11 12">
    <name type="scientific">Meloidogyne incognita</name>
    <name type="common">Southern root-knot nematode worm</name>
    <name type="synonym">Oxyuris incognita</name>
    <dbReference type="NCBI Taxonomy" id="6306"/>
    <lineage>
        <taxon>Eukaryota</taxon>
        <taxon>Metazoa</taxon>
        <taxon>Ecdysozoa</taxon>
        <taxon>Nematoda</taxon>
        <taxon>Chromadorea</taxon>
        <taxon>Rhabditida</taxon>
        <taxon>Tylenchina</taxon>
        <taxon>Tylenchomorpha</taxon>
        <taxon>Tylenchoidea</taxon>
        <taxon>Meloidogynidae</taxon>
        <taxon>Meloidogyninae</taxon>
        <taxon>Meloidogyne</taxon>
        <taxon>Meloidogyne incognita group</taxon>
    </lineage>
</organism>
<dbReference type="EC" id="2.7.11.1" evidence="1"/>
<accession>A0A914NGJ6</accession>
<keyword evidence="11" id="KW-1185">Reference proteome</keyword>
<dbReference type="PANTHER" id="PTHR24346:SF74">
    <property type="entry name" value="PROTEIN KINASE DOMAIN-CONTAINING PROTEIN"/>
    <property type="match status" value="1"/>
</dbReference>
<dbReference type="Pfam" id="PF00069">
    <property type="entry name" value="Pkinase"/>
    <property type="match status" value="1"/>
</dbReference>
<evidence type="ECO:0000256" key="2">
    <source>
        <dbReference type="ARBA" id="ARBA00022527"/>
    </source>
</evidence>
<feature type="domain" description="Protein kinase" evidence="10">
    <location>
        <begin position="14"/>
        <end position="99"/>
    </location>
</feature>
<comment type="catalytic activity">
    <reaction evidence="8">
        <text>L-seryl-[protein] + ATP = O-phospho-L-seryl-[protein] + ADP + H(+)</text>
        <dbReference type="Rhea" id="RHEA:17989"/>
        <dbReference type="Rhea" id="RHEA-COMP:9863"/>
        <dbReference type="Rhea" id="RHEA-COMP:11604"/>
        <dbReference type="ChEBI" id="CHEBI:15378"/>
        <dbReference type="ChEBI" id="CHEBI:29999"/>
        <dbReference type="ChEBI" id="CHEBI:30616"/>
        <dbReference type="ChEBI" id="CHEBI:83421"/>
        <dbReference type="ChEBI" id="CHEBI:456216"/>
        <dbReference type="EC" id="2.7.11.1"/>
    </reaction>
</comment>
<dbReference type="SUPFAM" id="SSF56112">
    <property type="entry name" value="Protein kinase-like (PK-like)"/>
    <property type="match status" value="1"/>
</dbReference>
<sequence length="99" mass="11589">MKILSNFLIKVGFYEVGRTIGKGNYAVVKLAKHRITKTEVAIKIVDKRRLDANNLAKIYREIEVLKRLRHPHIVRLYQVMETNNMLYLVTEYAPNGEIF</sequence>
<feature type="binding site" evidence="9">
    <location>
        <position position="43"/>
    </location>
    <ligand>
        <name>ATP</name>
        <dbReference type="ChEBI" id="CHEBI:30616"/>
    </ligand>
</feature>
<dbReference type="PANTHER" id="PTHR24346">
    <property type="entry name" value="MAP/MICROTUBULE AFFINITY-REGULATING KINASE"/>
    <property type="match status" value="1"/>
</dbReference>
<dbReference type="AlphaFoldDB" id="A0A914NGJ6"/>
<dbReference type="Gene3D" id="3.30.200.20">
    <property type="entry name" value="Phosphorylase Kinase, domain 1"/>
    <property type="match status" value="1"/>
</dbReference>
<evidence type="ECO:0000256" key="5">
    <source>
        <dbReference type="ARBA" id="ARBA00022777"/>
    </source>
</evidence>
<keyword evidence="4 9" id="KW-0547">Nucleotide-binding</keyword>
<dbReference type="WBParaSite" id="Minc3s05743g38756">
    <property type="protein sequence ID" value="Minc3s05743g38756"/>
    <property type="gene ID" value="Minc3s05743g38756"/>
</dbReference>
<evidence type="ECO:0000259" key="10">
    <source>
        <dbReference type="PROSITE" id="PS50011"/>
    </source>
</evidence>
<dbReference type="InterPro" id="IPR000719">
    <property type="entry name" value="Prot_kinase_dom"/>
</dbReference>
<keyword evidence="6 9" id="KW-0067">ATP-binding</keyword>
<evidence type="ECO:0000256" key="6">
    <source>
        <dbReference type="ARBA" id="ARBA00022840"/>
    </source>
</evidence>
<comment type="catalytic activity">
    <reaction evidence="7">
        <text>L-threonyl-[protein] + ATP = O-phospho-L-threonyl-[protein] + ADP + H(+)</text>
        <dbReference type="Rhea" id="RHEA:46608"/>
        <dbReference type="Rhea" id="RHEA-COMP:11060"/>
        <dbReference type="Rhea" id="RHEA-COMP:11605"/>
        <dbReference type="ChEBI" id="CHEBI:15378"/>
        <dbReference type="ChEBI" id="CHEBI:30013"/>
        <dbReference type="ChEBI" id="CHEBI:30616"/>
        <dbReference type="ChEBI" id="CHEBI:61977"/>
        <dbReference type="ChEBI" id="CHEBI:456216"/>
        <dbReference type="EC" id="2.7.11.1"/>
    </reaction>
</comment>
<dbReference type="PROSITE" id="PS50011">
    <property type="entry name" value="PROTEIN_KINASE_DOM"/>
    <property type="match status" value="1"/>
</dbReference>
<keyword evidence="3" id="KW-0808">Transferase</keyword>
<dbReference type="InterPro" id="IPR011009">
    <property type="entry name" value="Kinase-like_dom_sf"/>
</dbReference>
<dbReference type="Proteomes" id="UP000887563">
    <property type="component" value="Unplaced"/>
</dbReference>
<dbReference type="GO" id="GO:0005737">
    <property type="term" value="C:cytoplasm"/>
    <property type="evidence" value="ECO:0007669"/>
    <property type="project" value="TreeGrafter"/>
</dbReference>
<protein>
    <recommendedName>
        <fullName evidence="1">non-specific serine/threonine protein kinase</fullName>
        <ecNumber evidence="1">2.7.11.1</ecNumber>
    </recommendedName>
</protein>
<evidence type="ECO:0000256" key="7">
    <source>
        <dbReference type="ARBA" id="ARBA00047899"/>
    </source>
</evidence>
<evidence type="ECO:0000256" key="8">
    <source>
        <dbReference type="ARBA" id="ARBA00048679"/>
    </source>
</evidence>
<name>A0A914NGJ6_MELIC</name>
<dbReference type="PROSITE" id="PS00107">
    <property type="entry name" value="PROTEIN_KINASE_ATP"/>
    <property type="match status" value="1"/>
</dbReference>
<evidence type="ECO:0000256" key="9">
    <source>
        <dbReference type="PROSITE-ProRule" id="PRU10141"/>
    </source>
</evidence>
<dbReference type="GO" id="GO:0050321">
    <property type="term" value="F:tau-protein kinase activity"/>
    <property type="evidence" value="ECO:0007669"/>
    <property type="project" value="TreeGrafter"/>
</dbReference>
<evidence type="ECO:0000256" key="1">
    <source>
        <dbReference type="ARBA" id="ARBA00012513"/>
    </source>
</evidence>
<evidence type="ECO:0000256" key="4">
    <source>
        <dbReference type="ARBA" id="ARBA00022741"/>
    </source>
</evidence>
<dbReference type="GO" id="GO:0035556">
    <property type="term" value="P:intracellular signal transduction"/>
    <property type="evidence" value="ECO:0007669"/>
    <property type="project" value="TreeGrafter"/>
</dbReference>
<reference evidence="12" key="1">
    <citation type="submission" date="2022-11" db="UniProtKB">
        <authorList>
            <consortium name="WormBaseParasite"/>
        </authorList>
    </citation>
    <scope>IDENTIFICATION</scope>
</reference>
<dbReference type="GO" id="GO:0005524">
    <property type="term" value="F:ATP binding"/>
    <property type="evidence" value="ECO:0007669"/>
    <property type="project" value="UniProtKB-UniRule"/>
</dbReference>
<evidence type="ECO:0000313" key="12">
    <source>
        <dbReference type="WBParaSite" id="Minc3s05743g38756"/>
    </source>
</evidence>
<dbReference type="FunFam" id="3.30.200.20:FF:000003">
    <property type="entry name" value="Non-specific serine/threonine protein kinase"/>
    <property type="match status" value="1"/>
</dbReference>
<keyword evidence="2" id="KW-0723">Serine/threonine-protein kinase</keyword>
<dbReference type="InterPro" id="IPR017441">
    <property type="entry name" value="Protein_kinase_ATP_BS"/>
</dbReference>
<keyword evidence="5" id="KW-0418">Kinase</keyword>